<dbReference type="EMBL" id="CAJOBA010005168">
    <property type="protein sequence ID" value="CAF3735127.1"/>
    <property type="molecule type" value="Genomic_DNA"/>
</dbReference>
<dbReference type="InterPro" id="IPR019128">
    <property type="entry name" value="Dcc1"/>
</dbReference>
<keyword evidence="8" id="KW-1185">Reference proteome</keyword>
<evidence type="ECO:0000313" key="5">
    <source>
        <dbReference type="EMBL" id="CAF0962481.1"/>
    </source>
</evidence>
<dbReference type="EMBL" id="CAJNOQ010001248">
    <property type="protein sequence ID" value="CAF0880358.1"/>
    <property type="molecule type" value="Genomic_DNA"/>
</dbReference>
<dbReference type="GO" id="GO:0006260">
    <property type="term" value="P:DNA replication"/>
    <property type="evidence" value="ECO:0007669"/>
    <property type="project" value="UniProtKB-KW"/>
</dbReference>
<evidence type="ECO:0000313" key="6">
    <source>
        <dbReference type="EMBL" id="CAF3666658.1"/>
    </source>
</evidence>
<sequence length="382" mass="43737">MANKFPDEIEKLLSEARIPLETLKPLYYEIKIGTSFPDESTRLLEANNQILNELDTAKRLILRGTADDFAVLCTTDGTFELKSAETSNTILLANQIKENKNEDENKENGCVNLQVNSIVHSKFELIRCVPKLRRIRTLLEKNPYCGQFDDDENVTKITFDDLKNEIQASDKDITNYLKKLNVVTVDGSLRMLDFDYCTKLIEYLLSLISIKEWLFEEIPIVDAASEMNSICPKNIAKQAIQQMGSVSQDGRSINLDKVAICKHYALDLLKNLEKMKLDEFMTCWSECVPDGFVVNIDQLKGLVIITDNTITYTDADLLSENVDERFKTLFSKKDVWSLDELEPFLINLTTSTNEFNSLLFTHTRSYIKNGKKFFVPKYPNTN</sequence>
<keyword evidence="3" id="KW-0235">DNA replication</keyword>
<reference evidence="4" key="1">
    <citation type="submission" date="2021-02" db="EMBL/GenBank/DDBJ databases">
        <authorList>
            <person name="Nowell W R."/>
        </authorList>
    </citation>
    <scope>NUCLEOTIDE SEQUENCE</scope>
</reference>
<dbReference type="Proteomes" id="UP000682733">
    <property type="component" value="Unassembled WGS sequence"/>
</dbReference>
<dbReference type="Proteomes" id="UP000677228">
    <property type="component" value="Unassembled WGS sequence"/>
</dbReference>
<dbReference type="Proteomes" id="UP000663829">
    <property type="component" value="Unassembled WGS sequence"/>
</dbReference>
<proteinExistence type="inferred from homology"/>
<name>A0A813Y7E1_9BILA</name>
<dbReference type="Pfam" id="PF09724">
    <property type="entry name" value="Dcc1"/>
    <property type="match status" value="1"/>
</dbReference>
<dbReference type="GO" id="GO:0031390">
    <property type="term" value="C:Ctf18 RFC-like complex"/>
    <property type="evidence" value="ECO:0007669"/>
    <property type="project" value="InterPro"/>
</dbReference>
<dbReference type="GO" id="GO:0034088">
    <property type="term" value="P:maintenance of mitotic sister chromatid cohesion"/>
    <property type="evidence" value="ECO:0007669"/>
    <property type="project" value="TreeGrafter"/>
</dbReference>
<evidence type="ECO:0000313" key="7">
    <source>
        <dbReference type="EMBL" id="CAF3735127.1"/>
    </source>
</evidence>
<evidence type="ECO:0000313" key="4">
    <source>
        <dbReference type="EMBL" id="CAF0880358.1"/>
    </source>
</evidence>
<evidence type="ECO:0000313" key="8">
    <source>
        <dbReference type="Proteomes" id="UP000663829"/>
    </source>
</evidence>
<protein>
    <recommendedName>
        <fullName evidence="2">Sister chromatid cohesion protein DCC1</fullName>
    </recommendedName>
</protein>
<evidence type="ECO:0000256" key="1">
    <source>
        <dbReference type="ARBA" id="ARBA00007017"/>
    </source>
</evidence>
<dbReference type="GO" id="GO:0000775">
    <property type="term" value="C:chromosome, centromeric region"/>
    <property type="evidence" value="ECO:0007669"/>
    <property type="project" value="TreeGrafter"/>
</dbReference>
<dbReference type="Proteomes" id="UP000681722">
    <property type="component" value="Unassembled WGS sequence"/>
</dbReference>
<comment type="caution">
    <text evidence="4">The sequence shown here is derived from an EMBL/GenBank/DDBJ whole genome shotgun (WGS) entry which is preliminary data.</text>
</comment>
<dbReference type="EMBL" id="CAJNOK010005163">
    <property type="protein sequence ID" value="CAF0962481.1"/>
    <property type="molecule type" value="Genomic_DNA"/>
</dbReference>
<evidence type="ECO:0000256" key="3">
    <source>
        <dbReference type="ARBA" id="ARBA00022705"/>
    </source>
</evidence>
<dbReference type="PANTHER" id="PTHR13395:SF6">
    <property type="entry name" value="SISTER CHROMATID COHESION PROTEIN DCC1"/>
    <property type="match status" value="1"/>
</dbReference>
<dbReference type="EMBL" id="CAJOBC010001248">
    <property type="protein sequence ID" value="CAF3666658.1"/>
    <property type="molecule type" value="Genomic_DNA"/>
</dbReference>
<dbReference type="PANTHER" id="PTHR13395">
    <property type="entry name" value="SISTER CHROMATID COHESION PROTEIN DCC1-RELATED"/>
    <property type="match status" value="1"/>
</dbReference>
<comment type="similarity">
    <text evidence="1">Belongs to the DCC1 family.</text>
</comment>
<dbReference type="GO" id="GO:0000785">
    <property type="term" value="C:chromatin"/>
    <property type="evidence" value="ECO:0007669"/>
    <property type="project" value="TreeGrafter"/>
</dbReference>
<evidence type="ECO:0000256" key="2">
    <source>
        <dbReference type="ARBA" id="ARBA00017682"/>
    </source>
</evidence>
<organism evidence="4 8">
    <name type="scientific">Didymodactylos carnosus</name>
    <dbReference type="NCBI Taxonomy" id="1234261"/>
    <lineage>
        <taxon>Eukaryota</taxon>
        <taxon>Metazoa</taxon>
        <taxon>Spiralia</taxon>
        <taxon>Gnathifera</taxon>
        <taxon>Rotifera</taxon>
        <taxon>Eurotatoria</taxon>
        <taxon>Bdelloidea</taxon>
        <taxon>Philodinida</taxon>
        <taxon>Philodinidae</taxon>
        <taxon>Didymodactylos</taxon>
    </lineage>
</organism>
<accession>A0A813Y7E1</accession>
<dbReference type="AlphaFoldDB" id="A0A813Y7E1"/>
<dbReference type="OrthoDB" id="5199543at2759"/>
<gene>
    <name evidence="4" type="ORF">GPM918_LOCUS7577</name>
    <name evidence="5" type="ORF">OVA965_LOCUS12707</name>
    <name evidence="6" type="ORF">SRO942_LOCUS7577</name>
    <name evidence="7" type="ORF">TMI583_LOCUS12710</name>
</gene>